<feature type="domain" description="DUF2726" evidence="2">
    <location>
        <begin position="36"/>
        <end position="150"/>
    </location>
</feature>
<dbReference type="AlphaFoldDB" id="A0A7W4VR12"/>
<comment type="caution">
    <text evidence="3">The sequence shown here is derived from an EMBL/GenBank/DDBJ whole genome shotgun (WGS) entry which is preliminary data.</text>
</comment>
<accession>A0A7W4VR12</accession>
<keyword evidence="1" id="KW-0472">Membrane</keyword>
<evidence type="ECO:0000313" key="3">
    <source>
        <dbReference type="EMBL" id="MBB3021730.1"/>
    </source>
</evidence>
<keyword evidence="1" id="KW-1133">Transmembrane helix</keyword>
<protein>
    <recommendedName>
        <fullName evidence="2">DUF2726 domain-containing protein</fullName>
    </recommendedName>
</protein>
<reference evidence="3 4" key="1">
    <citation type="submission" date="2020-08" db="EMBL/GenBank/DDBJ databases">
        <title>The Agave Microbiome: Exploring the role of microbial communities in plant adaptations to desert environments.</title>
        <authorList>
            <person name="Partida-Martinez L.P."/>
        </authorList>
    </citation>
    <scope>NUCLEOTIDE SEQUENCE [LARGE SCALE GENOMIC DNA]</scope>
    <source>
        <strain evidence="3 4">AT3.9</strain>
    </source>
</reference>
<evidence type="ECO:0000313" key="4">
    <source>
        <dbReference type="Proteomes" id="UP000532010"/>
    </source>
</evidence>
<keyword evidence="4" id="KW-1185">Reference proteome</keyword>
<keyword evidence="1" id="KW-0812">Transmembrane</keyword>
<organism evidence="3 4">
    <name type="scientific">Microvirga lupini</name>
    <dbReference type="NCBI Taxonomy" id="420324"/>
    <lineage>
        <taxon>Bacteria</taxon>
        <taxon>Pseudomonadati</taxon>
        <taxon>Pseudomonadota</taxon>
        <taxon>Alphaproteobacteria</taxon>
        <taxon>Hyphomicrobiales</taxon>
        <taxon>Methylobacteriaceae</taxon>
        <taxon>Microvirga</taxon>
    </lineage>
</organism>
<dbReference type="RefSeq" id="WP_183454839.1">
    <property type="nucleotide sequence ID" value="NZ_JACHWB010000014.1"/>
</dbReference>
<dbReference type="Pfam" id="PF10881">
    <property type="entry name" value="DUF2726"/>
    <property type="match status" value="1"/>
</dbReference>
<evidence type="ECO:0000259" key="2">
    <source>
        <dbReference type="Pfam" id="PF10881"/>
    </source>
</evidence>
<feature type="transmembrane region" description="Helical" evidence="1">
    <location>
        <begin position="6"/>
        <end position="27"/>
    </location>
</feature>
<dbReference type="Proteomes" id="UP000532010">
    <property type="component" value="Unassembled WGS sequence"/>
</dbReference>
<sequence>MRIEDISWSWLAGVAVLGILLVLVLFLTRKPRYRRATIMTENEREFYGRLLAACPECQIWPQVPILALVRPDAKEGSRAFCLAFKRISNTRVDWVVVQDMEVIAIVELDDRSHDARKDAQRDRILKSCGYRVVRFNSSRRPDPRQIHEAVFAEQA</sequence>
<gene>
    <name evidence="3" type="ORF">FHR70_004836</name>
</gene>
<dbReference type="EMBL" id="JACHWB010000014">
    <property type="protein sequence ID" value="MBB3021730.1"/>
    <property type="molecule type" value="Genomic_DNA"/>
</dbReference>
<proteinExistence type="predicted"/>
<evidence type="ECO:0000256" key="1">
    <source>
        <dbReference type="SAM" id="Phobius"/>
    </source>
</evidence>
<dbReference type="InterPro" id="IPR024402">
    <property type="entry name" value="DUF2726"/>
</dbReference>
<name>A0A7W4VR12_9HYPH</name>